<gene>
    <name evidence="2" type="ORF">E2C01_061712</name>
</gene>
<feature type="compositionally biased region" description="Polar residues" evidence="1">
    <location>
        <begin position="39"/>
        <end position="50"/>
    </location>
</feature>
<evidence type="ECO:0000256" key="1">
    <source>
        <dbReference type="SAM" id="MobiDB-lite"/>
    </source>
</evidence>
<keyword evidence="3" id="KW-1185">Reference proteome</keyword>
<feature type="compositionally biased region" description="Basic residues" evidence="1">
    <location>
        <begin position="55"/>
        <end position="68"/>
    </location>
</feature>
<organism evidence="2 3">
    <name type="scientific">Portunus trituberculatus</name>
    <name type="common">Swimming crab</name>
    <name type="synonym">Neptunus trituberculatus</name>
    <dbReference type="NCBI Taxonomy" id="210409"/>
    <lineage>
        <taxon>Eukaryota</taxon>
        <taxon>Metazoa</taxon>
        <taxon>Ecdysozoa</taxon>
        <taxon>Arthropoda</taxon>
        <taxon>Crustacea</taxon>
        <taxon>Multicrustacea</taxon>
        <taxon>Malacostraca</taxon>
        <taxon>Eumalacostraca</taxon>
        <taxon>Eucarida</taxon>
        <taxon>Decapoda</taxon>
        <taxon>Pleocyemata</taxon>
        <taxon>Brachyura</taxon>
        <taxon>Eubrachyura</taxon>
        <taxon>Portunoidea</taxon>
        <taxon>Portunidae</taxon>
        <taxon>Portuninae</taxon>
        <taxon>Portunus</taxon>
    </lineage>
</organism>
<feature type="region of interest" description="Disordered" evidence="1">
    <location>
        <begin position="21"/>
        <end position="74"/>
    </location>
</feature>
<dbReference type="EMBL" id="VSRR010026379">
    <property type="protein sequence ID" value="MPC67535.1"/>
    <property type="molecule type" value="Genomic_DNA"/>
</dbReference>
<accession>A0A5B7HD52</accession>
<comment type="caution">
    <text evidence="2">The sequence shown here is derived from an EMBL/GenBank/DDBJ whole genome shotgun (WGS) entry which is preliminary data.</text>
</comment>
<dbReference type="AlphaFoldDB" id="A0A5B7HD52"/>
<proteinExistence type="predicted"/>
<evidence type="ECO:0000313" key="3">
    <source>
        <dbReference type="Proteomes" id="UP000324222"/>
    </source>
</evidence>
<name>A0A5B7HD52_PORTR</name>
<reference evidence="2 3" key="1">
    <citation type="submission" date="2019-05" db="EMBL/GenBank/DDBJ databases">
        <title>Another draft genome of Portunus trituberculatus and its Hox gene families provides insights of decapod evolution.</title>
        <authorList>
            <person name="Jeong J.-H."/>
            <person name="Song I."/>
            <person name="Kim S."/>
            <person name="Choi T."/>
            <person name="Kim D."/>
            <person name="Ryu S."/>
            <person name="Kim W."/>
        </authorList>
    </citation>
    <scope>NUCLEOTIDE SEQUENCE [LARGE SCALE GENOMIC DNA]</scope>
    <source>
        <tissue evidence="2">Muscle</tissue>
    </source>
</reference>
<sequence length="94" mass="10792">MTIQVQWKGEPLEWAAATHLARNNQPTRRHREPRCTGSLDRSPSALITKSPTRDRGRHKRLNRNHWSHPSRAVPGGLTIMCTGRNLRLPRLSQI</sequence>
<protein>
    <submittedName>
        <fullName evidence="2">Uncharacterized protein</fullName>
    </submittedName>
</protein>
<dbReference type="Proteomes" id="UP000324222">
    <property type="component" value="Unassembled WGS sequence"/>
</dbReference>
<evidence type="ECO:0000313" key="2">
    <source>
        <dbReference type="EMBL" id="MPC67535.1"/>
    </source>
</evidence>